<evidence type="ECO:0000256" key="1">
    <source>
        <dbReference type="ARBA" id="ARBA00004861"/>
    </source>
</evidence>
<reference evidence="11" key="1">
    <citation type="submission" date="2018-05" db="EMBL/GenBank/DDBJ databases">
        <authorList>
            <person name="Lanie J.A."/>
            <person name="Ng W.-L."/>
            <person name="Kazmierczak K.M."/>
            <person name="Andrzejewski T.M."/>
            <person name="Davidsen T.M."/>
            <person name="Wayne K.J."/>
            <person name="Tettelin H."/>
            <person name="Glass J.I."/>
            <person name="Rusch D."/>
            <person name="Podicherti R."/>
            <person name="Tsui H.-C.T."/>
            <person name="Winkler M.E."/>
        </authorList>
    </citation>
    <scope>NUCLEOTIDE SEQUENCE</scope>
</reference>
<evidence type="ECO:0000256" key="2">
    <source>
        <dbReference type="ARBA" id="ARBA00008847"/>
    </source>
</evidence>
<evidence type="ECO:0000256" key="3">
    <source>
        <dbReference type="ARBA" id="ARBA00012321"/>
    </source>
</evidence>
<evidence type="ECO:0000256" key="8">
    <source>
        <dbReference type="ARBA" id="ARBA00033428"/>
    </source>
</evidence>
<evidence type="ECO:0000313" key="11">
    <source>
        <dbReference type="EMBL" id="SVD76978.1"/>
    </source>
</evidence>
<organism evidence="11">
    <name type="scientific">marine metagenome</name>
    <dbReference type="NCBI Taxonomy" id="408172"/>
    <lineage>
        <taxon>unclassified sequences</taxon>
        <taxon>metagenomes</taxon>
        <taxon>ecological metagenomes</taxon>
    </lineage>
</organism>
<dbReference type="InterPro" id="IPR011060">
    <property type="entry name" value="RibuloseP-bd_barrel"/>
</dbReference>
<name>A0A382Y3A2_9ZZZZ</name>
<evidence type="ECO:0000256" key="7">
    <source>
        <dbReference type="ARBA" id="ARBA00023239"/>
    </source>
</evidence>
<accession>A0A382Y3A2</accession>
<dbReference type="PROSITE" id="PS00156">
    <property type="entry name" value="OMPDECASE"/>
    <property type="match status" value="1"/>
</dbReference>
<dbReference type="NCBIfam" id="TIGR02127">
    <property type="entry name" value="pyrF_sub2"/>
    <property type="match status" value="1"/>
</dbReference>
<dbReference type="InterPro" id="IPR018089">
    <property type="entry name" value="OMPdecase_AS"/>
</dbReference>
<dbReference type="InterPro" id="IPR001754">
    <property type="entry name" value="OMPdeCOase_dom"/>
</dbReference>
<sequence>MISFNRRLIDRANDIGSYLCVGIDISPELLGSDDLEDLITHSKLVVDATRDLALAYKPNFAFFERWGSKGFSWLEDLVKYIGGEHILIADAKRGDIGSTASQYAESIFNYFGFDCVTLSPYLGRDSIDPFISNEGKGVFILCRTSNPSGIEFQNQKINDGLYLYENIAMWANGLNKADNVGLVVGATAPEELTAVRNIVPDLPLLIPGVG</sequence>
<dbReference type="GO" id="GO:0006207">
    <property type="term" value="P:'de novo' pyrimidine nucleobase biosynthetic process"/>
    <property type="evidence" value="ECO:0007669"/>
    <property type="project" value="InterPro"/>
</dbReference>
<dbReference type="EMBL" id="UINC01172088">
    <property type="protein sequence ID" value="SVD76978.1"/>
    <property type="molecule type" value="Genomic_DNA"/>
</dbReference>
<evidence type="ECO:0000259" key="10">
    <source>
        <dbReference type="SMART" id="SM00934"/>
    </source>
</evidence>
<proteinExistence type="inferred from homology"/>
<dbReference type="Gene3D" id="3.20.20.70">
    <property type="entry name" value="Aldolase class I"/>
    <property type="match status" value="1"/>
</dbReference>
<evidence type="ECO:0000256" key="5">
    <source>
        <dbReference type="ARBA" id="ARBA00022793"/>
    </source>
</evidence>
<dbReference type="EC" id="4.1.1.23" evidence="3"/>
<feature type="domain" description="Orotidine 5'-phosphate decarboxylase" evidence="10">
    <location>
        <begin position="18"/>
        <end position="210"/>
    </location>
</feature>
<dbReference type="SUPFAM" id="SSF51366">
    <property type="entry name" value="Ribulose-phoshate binding barrel"/>
    <property type="match status" value="1"/>
</dbReference>
<protein>
    <recommendedName>
        <fullName evidence="4">Orotidine 5'-phosphate decarboxylase</fullName>
        <ecNumber evidence="3">4.1.1.23</ecNumber>
    </recommendedName>
    <alternativeName>
        <fullName evidence="8">OMP decarboxylase</fullName>
    </alternativeName>
</protein>
<dbReference type="InterPro" id="IPR013785">
    <property type="entry name" value="Aldolase_TIM"/>
</dbReference>
<keyword evidence="6" id="KW-0665">Pyrimidine biosynthesis</keyword>
<dbReference type="PANTHER" id="PTHR43375:SF1">
    <property type="entry name" value="OROTIDINE 5'-PHOSPHATE DECARBOXYLASE"/>
    <property type="match status" value="1"/>
</dbReference>
<keyword evidence="5" id="KW-0210">Decarboxylase</keyword>
<comment type="pathway">
    <text evidence="1">Pyrimidine metabolism; UMP biosynthesis via de novo pathway; UMP from orotate: step 2/2.</text>
</comment>
<dbReference type="UniPathway" id="UPA00070">
    <property type="reaction ID" value="UER00120"/>
</dbReference>
<evidence type="ECO:0000256" key="6">
    <source>
        <dbReference type="ARBA" id="ARBA00022975"/>
    </source>
</evidence>
<evidence type="ECO:0000256" key="4">
    <source>
        <dbReference type="ARBA" id="ARBA00021923"/>
    </source>
</evidence>
<keyword evidence="7" id="KW-0456">Lyase</keyword>
<dbReference type="Pfam" id="PF00215">
    <property type="entry name" value="OMPdecase"/>
    <property type="match status" value="1"/>
</dbReference>
<gene>
    <name evidence="11" type="ORF">METZ01_LOCUS429832</name>
</gene>
<dbReference type="CDD" id="cd04725">
    <property type="entry name" value="OMP_decarboxylase_like"/>
    <property type="match status" value="1"/>
</dbReference>
<feature type="non-terminal residue" evidence="11">
    <location>
        <position position="210"/>
    </location>
</feature>
<dbReference type="PANTHER" id="PTHR43375">
    <property type="entry name" value="OROTIDINE 5'-PHOSPHATE DECARBOXYLASE"/>
    <property type="match status" value="1"/>
</dbReference>
<dbReference type="SMART" id="SM00934">
    <property type="entry name" value="OMPdecase"/>
    <property type="match status" value="1"/>
</dbReference>
<comment type="similarity">
    <text evidence="2">Belongs to the OMP decarboxylase family. Type 2 subfamily.</text>
</comment>
<dbReference type="GO" id="GO:0004590">
    <property type="term" value="F:orotidine-5'-phosphate decarboxylase activity"/>
    <property type="evidence" value="ECO:0007669"/>
    <property type="project" value="UniProtKB-EC"/>
</dbReference>
<evidence type="ECO:0000256" key="9">
    <source>
        <dbReference type="ARBA" id="ARBA00049157"/>
    </source>
</evidence>
<dbReference type="GO" id="GO:0044205">
    <property type="term" value="P:'de novo' UMP biosynthetic process"/>
    <property type="evidence" value="ECO:0007669"/>
    <property type="project" value="UniProtKB-UniPathway"/>
</dbReference>
<dbReference type="AlphaFoldDB" id="A0A382Y3A2"/>
<comment type="catalytic activity">
    <reaction evidence="9">
        <text>orotidine 5'-phosphate + H(+) = UMP + CO2</text>
        <dbReference type="Rhea" id="RHEA:11596"/>
        <dbReference type="ChEBI" id="CHEBI:15378"/>
        <dbReference type="ChEBI" id="CHEBI:16526"/>
        <dbReference type="ChEBI" id="CHEBI:57538"/>
        <dbReference type="ChEBI" id="CHEBI:57865"/>
        <dbReference type="EC" id="4.1.1.23"/>
    </reaction>
</comment>
<dbReference type="InterPro" id="IPR011995">
    <property type="entry name" value="OMPdecase_type-2"/>
</dbReference>